<dbReference type="Gene3D" id="3.40.50.720">
    <property type="entry name" value="NAD(P)-binding Rossmann-like Domain"/>
    <property type="match status" value="1"/>
</dbReference>
<evidence type="ECO:0000256" key="2">
    <source>
        <dbReference type="ARBA" id="ARBA00004496"/>
    </source>
</evidence>
<evidence type="ECO:0000256" key="13">
    <source>
        <dbReference type="ARBA" id="ARBA00023316"/>
    </source>
</evidence>
<evidence type="ECO:0000259" key="19">
    <source>
        <dbReference type="Pfam" id="PF02875"/>
    </source>
</evidence>
<keyword evidence="22" id="KW-1185">Reference proteome</keyword>
<sequence length="462" mass="50163">MQGEEGTFKVKLAGKSVLVVGAGKSGQAVCEFLSQKQARITLTDTKTEEQMQPLAEQLKAAGIRLALGDYPQVTRDSFDLLVVSPGVPLTVPPVAQAKAMDIPVIGELELAYRFARAPIVAITGTNGKTTTTSLIGQMFRDAGYHTLVAGNIGLPLASEVENYSRQDIIVAEVSSFQLETTQSFAPRVAVVLNVTPDHLDRHGSMAEYIRAKSLIFAHQDQEDWAVLNYDDPVTREMAADCPSQVLFFSRQHILEKGIYVQDGKIMVADQGVTEITPVNTLRIPGAHNLENALAAVAAGYAMGIAATDLARTLESFAGVAHRLEYVATIDGVKYINDSKGTNPDAAIKALDAYNEPIILIAGGKNKGSDFTQFARKIKEKVRVLIVLGLHGYQIEAAARDQGFTNILQAQDYPQAVRLAHQQARPGEVVLLSPACASWDMFNNFEERGELFKQEVLKLKGRA</sequence>
<name>F6B3E8_DESCC</name>
<dbReference type="eggNOG" id="COG0771">
    <property type="taxonomic scope" value="Bacteria"/>
</dbReference>
<keyword evidence="10 17" id="KW-0067">ATP-binding</keyword>
<dbReference type="SUPFAM" id="SSF53244">
    <property type="entry name" value="MurD-like peptide ligases, peptide-binding domain"/>
    <property type="match status" value="1"/>
</dbReference>
<dbReference type="SUPFAM" id="SSF51984">
    <property type="entry name" value="MurCD N-terminal domain"/>
    <property type="match status" value="1"/>
</dbReference>
<evidence type="ECO:0000256" key="1">
    <source>
        <dbReference type="ARBA" id="ARBA00002734"/>
    </source>
</evidence>
<evidence type="ECO:0000256" key="16">
    <source>
        <dbReference type="ARBA" id="ARBA00047632"/>
    </source>
</evidence>
<evidence type="ECO:0000256" key="9">
    <source>
        <dbReference type="ARBA" id="ARBA00022741"/>
    </source>
</evidence>
<dbReference type="UniPathway" id="UPA00219"/>
<keyword evidence="13 17" id="KW-0961">Cell wall biogenesis/degradation</keyword>
<dbReference type="InterPro" id="IPR036565">
    <property type="entry name" value="Mur-like_cat_sf"/>
</dbReference>
<accession>F6B3E8</accession>
<dbReference type="GO" id="GO:0009252">
    <property type="term" value="P:peptidoglycan biosynthetic process"/>
    <property type="evidence" value="ECO:0007669"/>
    <property type="project" value="UniProtKB-UniRule"/>
</dbReference>
<comment type="pathway">
    <text evidence="3 17 18">Cell wall biogenesis; peptidoglycan biosynthesis.</text>
</comment>
<dbReference type="Pfam" id="PF21799">
    <property type="entry name" value="MurD-like_N"/>
    <property type="match status" value="1"/>
</dbReference>
<protein>
    <recommendedName>
        <fullName evidence="6 17">UDP-N-acetylmuramoylalanine--D-glutamate ligase</fullName>
        <ecNumber evidence="5 17">6.3.2.9</ecNumber>
    </recommendedName>
    <alternativeName>
        <fullName evidence="15 17">D-glutamic acid-adding enzyme</fullName>
    </alternativeName>
    <alternativeName>
        <fullName evidence="14 17">UDP-N-acetylmuramoyl-L-alanyl-D-glutamate synthetase</fullName>
    </alternativeName>
</protein>
<proteinExistence type="inferred from homology"/>
<dbReference type="AlphaFoldDB" id="F6B3E8"/>
<evidence type="ECO:0000256" key="14">
    <source>
        <dbReference type="ARBA" id="ARBA00030398"/>
    </source>
</evidence>
<dbReference type="NCBIfam" id="TIGR01087">
    <property type="entry name" value="murD"/>
    <property type="match status" value="1"/>
</dbReference>
<keyword evidence="8 17" id="KW-0436">Ligase</keyword>
<evidence type="ECO:0000256" key="18">
    <source>
        <dbReference type="RuleBase" id="RU003664"/>
    </source>
</evidence>
<dbReference type="EC" id="6.3.2.9" evidence="5 17"/>
<evidence type="ECO:0000256" key="12">
    <source>
        <dbReference type="ARBA" id="ARBA00022984"/>
    </source>
</evidence>
<comment type="similarity">
    <text evidence="4 17">Belongs to the MurCDEF family.</text>
</comment>
<keyword evidence="7 17" id="KW-0963">Cytoplasm</keyword>
<gene>
    <name evidence="17" type="primary">murD</name>
    <name evidence="21" type="ordered locus">Desca_2344</name>
</gene>
<dbReference type="InterPro" id="IPR004101">
    <property type="entry name" value="Mur_ligase_C"/>
</dbReference>
<evidence type="ECO:0000313" key="21">
    <source>
        <dbReference type="EMBL" id="AEF95179.1"/>
    </source>
</evidence>
<dbReference type="PANTHER" id="PTHR43692">
    <property type="entry name" value="UDP-N-ACETYLMURAMOYLALANINE--D-GLUTAMATE LIGASE"/>
    <property type="match status" value="1"/>
</dbReference>
<dbReference type="Pfam" id="PF08245">
    <property type="entry name" value="Mur_ligase_M"/>
    <property type="match status" value="1"/>
</dbReference>
<dbReference type="GO" id="GO:0005524">
    <property type="term" value="F:ATP binding"/>
    <property type="evidence" value="ECO:0007669"/>
    <property type="project" value="UniProtKB-UniRule"/>
</dbReference>
<keyword evidence="17 18" id="KW-0131">Cell cycle</keyword>
<dbReference type="EMBL" id="CP002736">
    <property type="protein sequence ID" value="AEF95179.1"/>
    <property type="molecule type" value="Genomic_DNA"/>
</dbReference>
<feature type="domain" description="Mur ligase central" evidence="20">
    <location>
        <begin position="122"/>
        <end position="298"/>
    </location>
</feature>
<dbReference type="Gene3D" id="3.90.190.20">
    <property type="entry name" value="Mur ligase, C-terminal domain"/>
    <property type="match status" value="1"/>
</dbReference>
<evidence type="ECO:0000256" key="3">
    <source>
        <dbReference type="ARBA" id="ARBA00004752"/>
    </source>
</evidence>
<comment type="function">
    <text evidence="1 17 18">Cell wall formation. Catalyzes the addition of glutamate to the nucleotide precursor UDP-N-acetylmuramoyl-L-alanine (UMA).</text>
</comment>
<feature type="domain" description="Mur ligase C-terminal" evidence="19">
    <location>
        <begin position="321"/>
        <end position="435"/>
    </location>
</feature>
<feature type="binding site" evidence="17">
    <location>
        <begin position="124"/>
        <end position="130"/>
    </location>
    <ligand>
        <name>ATP</name>
        <dbReference type="ChEBI" id="CHEBI:30616"/>
    </ligand>
</feature>
<dbReference type="GO" id="GO:0051301">
    <property type="term" value="P:cell division"/>
    <property type="evidence" value="ECO:0007669"/>
    <property type="project" value="UniProtKB-KW"/>
</dbReference>
<dbReference type="Proteomes" id="UP000009226">
    <property type="component" value="Chromosome"/>
</dbReference>
<dbReference type="PANTHER" id="PTHR43692:SF1">
    <property type="entry name" value="UDP-N-ACETYLMURAMOYLALANINE--D-GLUTAMATE LIGASE"/>
    <property type="match status" value="1"/>
</dbReference>
<keyword evidence="9 17" id="KW-0547">Nucleotide-binding</keyword>
<comment type="subcellular location">
    <subcellularLocation>
        <location evidence="2 17 18">Cytoplasm</location>
    </subcellularLocation>
</comment>
<dbReference type="Pfam" id="PF02875">
    <property type="entry name" value="Mur_ligase_C"/>
    <property type="match status" value="1"/>
</dbReference>
<evidence type="ECO:0000256" key="4">
    <source>
        <dbReference type="ARBA" id="ARBA00010416"/>
    </source>
</evidence>
<dbReference type="GO" id="GO:0005737">
    <property type="term" value="C:cytoplasm"/>
    <property type="evidence" value="ECO:0007669"/>
    <property type="project" value="UniProtKB-SubCell"/>
</dbReference>
<dbReference type="RefSeq" id="WP_013810692.1">
    <property type="nucleotide sequence ID" value="NC_015565.1"/>
</dbReference>
<dbReference type="SUPFAM" id="SSF53623">
    <property type="entry name" value="MurD-like peptide ligases, catalytic domain"/>
    <property type="match status" value="1"/>
</dbReference>
<dbReference type="InterPro" id="IPR005762">
    <property type="entry name" value="MurD"/>
</dbReference>
<dbReference type="KEGG" id="dca:Desca_2344"/>
<evidence type="ECO:0000256" key="6">
    <source>
        <dbReference type="ARBA" id="ARBA00015655"/>
    </source>
</evidence>
<dbReference type="Gene3D" id="3.40.1190.10">
    <property type="entry name" value="Mur-like, catalytic domain"/>
    <property type="match status" value="1"/>
</dbReference>
<dbReference type="HAMAP" id="MF_00639">
    <property type="entry name" value="MurD"/>
    <property type="match status" value="1"/>
</dbReference>
<dbReference type="STRING" id="868595.Desca_2344"/>
<dbReference type="InterPro" id="IPR036615">
    <property type="entry name" value="Mur_ligase_C_dom_sf"/>
</dbReference>
<reference evidence="21 22" key="1">
    <citation type="submission" date="2011-05" db="EMBL/GenBank/DDBJ databases">
        <title>Complete sequence of Desulfotomaculum carboxydivorans CO-1-SRB.</title>
        <authorList>
            <consortium name="US DOE Joint Genome Institute"/>
            <person name="Lucas S."/>
            <person name="Han J."/>
            <person name="Lapidus A."/>
            <person name="Cheng J.-F."/>
            <person name="Goodwin L."/>
            <person name="Pitluck S."/>
            <person name="Peters L."/>
            <person name="Mikhailova N."/>
            <person name="Lu M."/>
            <person name="Han C."/>
            <person name="Tapia R."/>
            <person name="Land M."/>
            <person name="Hauser L."/>
            <person name="Kyrpides N."/>
            <person name="Ivanova N."/>
            <person name="Pagani I."/>
            <person name="Stams A."/>
            <person name="Plugge C."/>
            <person name="Muyzer G."/>
            <person name="Kuever J."/>
            <person name="Parshina S."/>
            <person name="Ivanova A."/>
            <person name="Nazina T."/>
            <person name="Woyke T."/>
        </authorList>
    </citation>
    <scope>NUCLEOTIDE SEQUENCE [LARGE SCALE GENOMIC DNA]</scope>
    <source>
        <strain evidence="22">DSM 14880 / VKM B-2319 / CO-1-SRB</strain>
    </source>
</reference>
<dbReference type="GO" id="GO:0008360">
    <property type="term" value="P:regulation of cell shape"/>
    <property type="evidence" value="ECO:0007669"/>
    <property type="project" value="UniProtKB-KW"/>
</dbReference>
<evidence type="ECO:0000256" key="17">
    <source>
        <dbReference type="HAMAP-Rule" id="MF_00639"/>
    </source>
</evidence>
<evidence type="ECO:0000256" key="11">
    <source>
        <dbReference type="ARBA" id="ARBA00022960"/>
    </source>
</evidence>
<evidence type="ECO:0000256" key="10">
    <source>
        <dbReference type="ARBA" id="ARBA00022840"/>
    </source>
</evidence>
<keyword evidence="12 17" id="KW-0573">Peptidoglycan synthesis</keyword>
<dbReference type="InterPro" id="IPR013221">
    <property type="entry name" value="Mur_ligase_cen"/>
</dbReference>
<evidence type="ECO:0000256" key="8">
    <source>
        <dbReference type="ARBA" id="ARBA00022598"/>
    </source>
</evidence>
<keyword evidence="17 18" id="KW-0132">Cell division</keyword>
<evidence type="ECO:0000259" key="20">
    <source>
        <dbReference type="Pfam" id="PF08245"/>
    </source>
</evidence>
<dbReference type="GO" id="GO:0008764">
    <property type="term" value="F:UDP-N-acetylmuramoylalanine-D-glutamate ligase activity"/>
    <property type="evidence" value="ECO:0007669"/>
    <property type="project" value="UniProtKB-UniRule"/>
</dbReference>
<evidence type="ECO:0000313" key="22">
    <source>
        <dbReference type="Proteomes" id="UP000009226"/>
    </source>
</evidence>
<dbReference type="HOGENOM" id="CLU_032540_0_0_9"/>
<comment type="catalytic activity">
    <reaction evidence="16 17 18">
        <text>UDP-N-acetyl-alpha-D-muramoyl-L-alanine + D-glutamate + ATP = UDP-N-acetyl-alpha-D-muramoyl-L-alanyl-D-glutamate + ADP + phosphate + H(+)</text>
        <dbReference type="Rhea" id="RHEA:16429"/>
        <dbReference type="ChEBI" id="CHEBI:15378"/>
        <dbReference type="ChEBI" id="CHEBI:29986"/>
        <dbReference type="ChEBI" id="CHEBI:30616"/>
        <dbReference type="ChEBI" id="CHEBI:43474"/>
        <dbReference type="ChEBI" id="CHEBI:83898"/>
        <dbReference type="ChEBI" id="CHEBI:83900"/>
        <dbReference type="ChEBI" id="CHEBI:456216"/>
        <dbReference type="EC" id="6.3.2.9"/>
    </reaction>
</comment>
<keyword evidence="11 17" id="KW-0133">Cell shape</keyword>
<evidence type="ECO:0000256" key="5">
    <source>
        <dbReference type="ARBA" id="ARBA00012212"/>
    </source>
</evidence>
<evidence type="ECO:0000256" key="15">
    <source>
        <dbReference type="ARBA" id="ARBA00032324"/>
    </source>
</evidence>
<dbReference type="GO" id="GO:0071555">
    <property type="term" value="P:cell wall organization"/>
    <property type="evidence" value="ECO:0007669"/>
    <property type="project" value="UniProtKB-KW"/>
</dbReference>
<evidence type="ECO:0000256" key="7">
    <source>
        <dbReference type="ARBA" id="ARBA00022490"/>
    </source>
</evidence>
<organism evidence="21 22">
    <name type="scientific">Desulfotomaculum nigrificans (strain DSM 14880 / VKM B-2319 / CO-1-SRB)</name>
    <name type="common">Desulfotomaculum carboxydivorans</name>
    <dbReference type="NCBI Taxonomy" id="868595"/>
    <lineage>
        <taxon>Bacteria</taxon>
        <taxon>Bacillati</taxon>
        <taxon>Bacillota</taxon>
        <taxon>Clostridia</taxon>
        <taxon>Eubacteriales</taxon>
        <taxon>Desulfotomaculaceae</taxon>
        <taxon>Desulfotomaculum</taxon>
    </lineage>
</organism>